<dbReference type="Proteomes" id="UP000231553">
    <property type="component" value="Unassembled WGS sequence"/>
</dbReference>
<feature type="transmembrane region" description="Helical" evidence="6">
    <location>
        <begin position="155"/>
        <end position="173"/>
    </location>
</feature>
<dbReference type="CDD" id="cd06580">
    <property type="entry name" value="TM_PBP1_transp_TpRbsC_like"/>
    <property type="match status" value="1"/>
</dbReference>
<keyword evidence="4 6" id="KW-1133">Transmembrane helix</keyword>
<dbReference type="InterPro" id="IPR001851">
    <property type="entry name" value="ABC_transp_permease"/>
</dbReference>
<accession>A0A2M8J212</accession>
<organism evidence="7 8">
    <name type="scientific">Pseudooceanicola lipolyticus</name>
    <dbReference type="NCBI Taxonomy" id="2029104"/>
    <lineage>
        <taxon>Bacteria</taxon>
        <taxon>Pseudomonadati</taxon>
        <taxon>Pseudomonadota</taxon>
        <taxon>Alphaproteobacteria</taxon>
        <taxon>Rhodobacterales</taxon>
        <taxon>Paracoccaceae</taxon>
        <taxon>Pseudooceanicola</taxon>
    </lineage>
</organism>
<dbReference type="AlphaFoldDB" id="A0A2M8J212"/>
<keyword evidence="2" id="KW-1003">Cell membrane</keyword>
<evidence type="ECO:0000313" key="7">
    <source>
        <dbReference type="EMBL" id="PJE36812.1"/>
    </source>
</evidence>
<sequence>MMPILRKRMAPSDTLLTIVGINAVVMLCALAIGAILFLPYTDNPFAAYATLVESSLGSWRGIGITLNRAAPLILIGLGTCVAWRSGFGYLGFEGCLTIGAAGAAWYALRPFNAEIAGMAGFLVFLAGAMTVSFGAGGLWAGGVGFLRSRFGGNEVLISLMSNYVAAFFVQYLVSGPMRAEGSLPQTPRFPLGTWLPTILPGTRGQASILIALVAVFFVWLLMRRMRLGYELQATGLNPQAARYGGIQVGARYVLAAFLAGGLGALAGLVEVLGTQHRLLDGLSGGVGFIGIVVALLARLNPLAVVPVAILYAALSVGGDALQRRIGAPTSIIFILQSLIVLFLMASELLRHWTLDLSGLRGKKGTGNV</sequence>
<gene>
    <name evidence="7" type="ORF">CVM52_10215</name>
</gene>
<feature type="transmembrane region" description="Helical" evidence="6">
    <location>
        <begin position="90"/>
        <end position="108"/>
    </location>
</feature>
<evidence type="ECO:0000256" key="6">
    <source>
        <dbReference type="SAM" id="Phobius"/>
    </source>
</evidence>
<proteinExistence type="predicted"/>
<evidence type="ECO:0000256" key="5">
    <source>
        <dbReference type="ARBA" id="ARBA00023136"/>
    </source>
</evidence>
<keyword evidence="5 6" id="KW-0472">Membrane</keyword>
<keyword evidence="8" id="KW-1185">Reference proteome</keyword>
<feature type="transmembrane region" description="Helical" evidence="6">
    <location>
        <begin position="285"/>
        <end position="313"/>
    </location>
</feature>
<comment type="caution">
    <text evidence="7">The sequence shown here is derived from an EMBL/GenBank/DDBJ whole genome shotgun (WGS) entry which is preliminary data.</text>
</comment>
<dbReference type="PANTHER" id="PTHR47089:SF1">
    <property type="entry name" value="GUANOSINE ABC TRANSPORTER PERMEASE PROTEIN NUPP"/>
    <property type="match status" value="1"/>
</dbReference>
<evidence type="ECO:0000256" key="3">
    <source>
        <dbReference type="ARBA" id="ARBA00022692"/>
    </source>
</evidence>
<evidence type="ECO:0000256" key="4">
    <source>
        <dbReference type="ARBA" id="ARBA00022989"/>
    </source>
</evidence>
<reference evidence="7 8" key="1">
    <citation type="journal article" date="2018" name="Int. J. Syst. Evol. Microbiol.">
        <title>Pseudooceanicola lipolyticus sp. nov., a marine alphaproteobacterium, reclassification of Oceanicola flagellatus as Pseudooceanicola flagellatus comb. nov. and emended description of the genus Pseudooceanicola.</title>
        <authorList>
            <person name="Huang M.-M."/>
            <person name="Guo L.-L."/>
            <person name="Wu Y.-H."/>
            <person name="Lai Q.-L."/>
            <person name="Shao Z.-Z."/>
            <person name="Wang C.-S."/>
            <person name="Wu M."/>
            <person name="Xu X.-W."/>
        </authorList>
    </citation>
    <scope>NUCLEOTIDE SEQUENCE [LARGE SCALE GENOMIC DNA]</scope>
    <source>
        <strain evidence="7 8">157</strain>
    </source>
</reference>
<evidence type="ECO:0000256" key="1">
    <source>
        <dbReference type="ARBA" id="ARBA00004651"/>
    </source>
</evidence>
<protein>
    <submittedName>
        <fullName evidence="7">ABC transporter permease</fullName>
    </submittedName>
</protein>
<name>A0A2M8J212_9RHOB</name>
<feature type="transmembrane region" description="Helical" evidence="6">
    <location>
        <begin position="204"/>
        <end position="222"/>
    </location>
</feature>
<comment type="subcellular location">
    <subcellularLocation>
        <location evidence="1">Cell membrane</location>
        <topology evidence="1">Multi-pass membrane protein</topology>
    </subcellularLocation>
</comment>
<feature type="transmembrane region" description="Helical" evidence="6">
    <location>
        <begin position="252"/>
        <end position="273"/>
    </location>
</feature>
<feature type="transmembrane region" description="Helical" evidence="6">
    <location>
        <begin position="58"/>
        <end position="83"/>
    </location>
</feature>
<dbReference type="EMBL" id="PGTB01000030">
    <property type="protein sequence ID" value="PJE36812.1"/>
    <property type="molecule type" value="Genomic_DNA"/>
</dbReference>
<feature type="transmembrane region" description="Helical" evidence="6">
    <location>
        <begin position="325"/>
        <end position="345"/>
    </location>
</feature>
<dbReference type="GO" id="GO:0022857">
    <property type="term" value="F:transmembrane transporter activity"/>
    <property type="evidence" value="ECO:0007669"/>
    <property type="project" value="InterPro"/>
</dbReference>
<feature type="transmembrane region" description="Helical" evidence="6">
    <location>
        <begin position="15"/>
        <end position="38"/>
    </location>
</feature>
<dbReference type="PANTHER" id="PTHR47089">
    <property type="entry name" value="ABC TRANSPORTER, PERMEASE PROTEIN"/>
    <property type="match status" value="1"/>
</dbReference>
<keyword evidence="3 6" id="KW-0812">Transmembrane</keyword>
<dbReference type="GO" id="GO:0005886">
    <property type="term" value="C:plasma membrane"/>
    <property type="evidence" value="ECO:0007669"/>
    <property type="project" value="UniProtKB-SubCell"/>
</dbReference>
<dbReference type="OrthoDB" id="9809785at2"/>
<evidence type="ECO:0000256" key="2">
    <source>
        <dbReference type="ARBA" id="ARBA00022475"/>
    </source>
</evidence>
<evidence type="ECO:0000313" key="8">
    <source>
        <dbReference type="Proteomes" id="UP000231553"/>
    </source>
</evidence>
<feature type="transmembrane region" description="Helical" evidence="6">
    <location>
        <begin position="120"/>
        <end position="143"/>
    </location>
</feature>
<dbReference type="Pfam" id="PF02653">
    <property type="entry name" value="BPD_transp_2"/>
    <property type="match status" value="1"/>
</dbReference>